<dbReference type="InterPro" id="IPR036928">
    <property type="entry name" value="AS_sf"/>
</dbReference>
<dbReference type="Proteomes" id="UP001275084">
    <property type="component" value="Unassembled WGS sequence"/>
</dbReference>
<dbReference type="PANTHER" id="PTHR42678">
    <property type="entry name" value="AMIDASE"/>
    <property type="match status" value="1"/>
</dbReference>
<evidence type="ECO:0000313" key="3">
    <source>
        <dbReference type="Proteomes" id="UP001275084"/>
    </source>
</evidence>
<keyword evidence="3" id="KW-1185">Reference proteome</keyword>
<feature type="domain" description="Amidase" evidence="1">
    <location>
        <begin position="47"/>
        <end position="505"/>
    </location>
</feature>
<proteinExistence type="predicted"/>
<protein>
    <submittedName>
        <fullName evidence="2">Amidase</fullName>
    </submittedName>
</protein>
<dbReference type="Pfam" id="PF01425">
    <property type="entry name" value="Amidase"/>
    <property type="match status" value="1"/>
</dbReference>
<dbReference type="Gene3D" id="3.90.1300.10">
    <property type="entry name" value="Amidase signature (AS) domain"/>
    <property type="match status" value="1"/>
</dbReference>
<gene>
    <name evidence="2" type="ORF">B0T25DRAFT_586805</name>
</gene>
<evidence type="ECO:0000313" key="2">
    <source>
        <dbReference type="EMBL" id="KAK3362539.1"/>
    </source>
</evidence>
<accession>A0AAJ0MJ88</accession>
<reference evidence="2" key="1">
    <citation type="journal article" date="2023" name="Mol. Phylogenet. Evol.">
        <title>Genome-scale phylogeny and comparative genomics of the fungal order Sordariales.</title>
        <authorList>
            <person name="Hensen N."/>
            <person name="Bonometti L."/>
            <person name="Westerberg I."/>
            <person name="Brannstrom I.O."/>
            <person name="Guillou S."/>
            <person name="Cros-Aarteil S."/>
            <person name="Calhoun S."/>
            <person name="Haridas S."/>
            <person name="Kuo A."/>
            <person name="Mondo S."/>
            <person name="Pangilinan J."/>
            <person name="Riley R."/>
            <person name="LaButti K."/>
            <person name="Andreopoulos B."/>
            <person name="Lipzen A."/>
            <person name="Chen C."/>
            <person name="Yan M."/>
            <person name="Daum C."/>
            <person name="Ng V."/>
            <person name="Clum A."/>
            <person name="Steindorff A."/>
            <person name="Ohm R.A."/>
            <person name="Martin F."/>
            <person name="Silar P."/>
            <person name="Natvig D.O."/>
            <person name="Lalanne C."/>
            <person name="Gautier V."/>
            <person name="Ament-Velasquez S.L."/>
            <person name="Kruys A."/>
            <person name="Hutchinson M.I."/>
            <person name="Powell A.J."/>
            <person name="Barry K."/>
            <person name="Miller A.N."/>
            <person name="Grigoriev I.V."/>
            <person name="Debuchy R."/>
            <person name="Gladieux P."/>
            <person name="Hiltunen Thoren M."/>
            <person name="Johannesson H."/>
        </authorList>
    </citation>
    <scope>NUCLEOTIDE SEQUENCE</scope>
    <source>
        <strain evidence="2">CBS 955.72</strain>
    </source>
</reference>
<reference evidence="2" key="2">
    <citation type="submission" date="2023-06" db="EMBL/GenBank/DDBJ databases">
        <authorList>
            <consortium name="Lawrence Berkeley National Laboratory"/>
            <person name="Haridas S."/>
            <person name="Hensen N."/>
            <person name="Bonometti L."/>
            <person name="Westerberg I."/>
            <person name="Brannstrom I.O."/>
            <person name="Guillou S."/>
            <person name="Cros-Aarteil S."/>
            <person name="Calhoun S."/>
            <person name="Kuo A."/>
            <person name="Mondo S."/>
            <person name="Pangilinan J."/>
            <person name="Riley R."/>
            <person name="Labutti K."/>
            <person name="Andreopoulos B."/>
            <person name="Lipzen A."/>
            <person name="Chen C."/>
            <person name="Yanf M."/>
            <person name="Daum C."/>
            <person name="Ng V."/>
            <person name="Clum A."/>
            <person name="Steindorff A."/>
            <person name="Ohm R."/>
            <person name="Martin F."/>
            <person name="Silar P."/>
            <person name="Natvig D."/>
            <person name="Lalanne C."/>
            <person name="Gautier V."/>
            <person name="Ament-Velasquez S.L."/>
            <person name="Kruys A."/>
            <person name="Hutchinson M.I."/>
            <person name="Powell A.J."/>
            <person name="Barry K."/>
            <person name="Miller A.N."/>
            <person name="Grigoriev I.V."/>
            <person name="Debuchy R."/>
            <person name="Gladieux P."/>
            <person name="Thoren M.H."/>
            <person name="Johannesson H."/>
        </authorList>
    </citation>
    <scope>NUCLEOTIDE SEQUENCE</scope>
    <source>
        <strain evidence="2">CBS 955.72</strain>
    </source>
</reference>
<dbReference type="AlphaFoldDB" id="A0AAJ0MJ88"/>
<organism evidence="2 3">
    <name type="scientific">Lasiosphaeria hispida</name>
    <dbReference type="NCBI Taxonomy" id="260671"/>
    <lineage>
        <taxon>Eukaryota</taxon>
        <taxon>Fungi</taxon>
        <taxon>Dikarya</taxon>
        <taxon>Ascomycota</taxon>
        <taxon>Pezizomycotina</taxon>
        <taxon>Sordariomycetes</taxon>
        <taxon>Sordariomycetidae</taxon>
        <taxon>Sordariales</taxon>
        <taxon>Lasiosphaeriaceae</taxon>
        <taxon>Lasiosphaeria</taxon>
    </lineage>
</organism>
<evidence type="ECO:0000259" key="1">
    <source>
        <dbReference type="Pfam" id="PF01425"/>
    </source>
</evidence>
<name>A0AAJ0MJ88_9PEZI</name>
<dbReference type="PANTHER" id="PTHR42678:SF34">
    <property type="entry name" value="OS04G0183300 PROTEIN"/>
    <property type="match status" value="1"/>
</dbReference>
<sequence>MVKSQIPGSRSHGLATAIDGQPFPPLLDVELEDLAKGLESGLFTSVDLVNAYVARILEVNSTLKMVAQINPDALAIAADLDAARAKGINHGPLHGIPILIKNNIATADKMDNTAGSYALAGAKVPEDSTMAAKLRKAGAIILGKTNLSQWANFRSANSSSGWSALGGQTEGAYYPKQDPSGSSSGSGVASSLGLALATLGTETDGSILSPSNLNNLVGIKPSVGLTSRHLVIPISSHQDTIGPMARTVKDAAYLLAAIAGADSRDNYTSAIPFPRQKMPDYVAACDYFALAGARIGVPRNVIATIGTIPGLTAAFDSALDLFRAAGATVVDNITLPGYEPLRAGGYEQVVLNSDFVTDLRAYLAQLTVNPSSVTSLGDLLEFTQTHPLEQWPLRDTKRWETALGYGHGNEAPEFWANYTTQLYYAGPLGVTGGLRNYSLDALVVPTWFASMMPALIGSPVVTVPLGKMPADAVVVKNQFGNLVSRAPNVPFGISFLGERFSEEKLIGLAYAFEQRTLVRKTVVPYLQPTTELVDAVNKRKAKAKA</sequence>
<dbReference type="EMBL" id="JAUIQD010000001">
    <property type="protein sequence ID" value="KAK3362539.1"/>
    <property type="molecule type" value="Genomic_DNA"/>
</dbReference>
<dbReference type="InterPro" id="IPR023631">
    <property type="entry name" value="Amidase_dom"/>
</dbReference>
<comment type="caution">
    <text evidence="2">The sequence shown here is derived from an EMBL/GenBank/DDBJ whole genome shotgun (WGS) entry which is preliminary data.</text>
</comment>
<dbReference type="SUPFAM" id="SSF75304">
    <property type="entry name" value="Amidase signature (AS) enzymes"/>
    <property type="match status" value="1"/>
</dbReference>